<feature type="region of interest" description="Disordered" evidence="1">
    <location>
        <begin position="1069"/>
        <end position="1114"/>
    </location>
</feature>
<feature type="region of interest" description="Disordered" evidence="1">
    <location>
        <begin position="1529"/>
        <end position="1548"/>
    </location>
</feature>
<evidence type="ECO:0000313" key="2">
    <source>
        <dbReference type="EnsemblMetazoa" id="XP_014240066.1"/>
    </source>
</evidence>
<feature type="compositionally biased region" description="Basic and acidic residues" evidence="1">
    <location>
        <begin position="1069"/>
        <end position="1079"/>
    </location>
</feature>
<feature type="compositionally biased region" description="Basic and acidic residues" evidence="1">
    <location>
        <begin position="958"/>
        <end position="991"/>
    </location>
</feature>
<dbReference type="OrthoDB" id="10690846at2759"/>
<feature type="region of interest" description="Disordered" evidence="1">
    <location>
        <begin position="622"/>
        <end position="644"/>
    </location>
</feature>
<feature type="compositionally biased region" description="Polar residues" evidence="1">
    <location>
        <begin position="303"/>
        <end position="324"/>
    </location>
</feature>
<feature type="region of interest" description="Disordered" evidence="1">
    <location>
        <begin position="287"/>
        <end position="326"/>
    </location>
</feature>
<dbReference type="RefSeq" id="XP_014240066.1">
    <property type="nucleotide sequence ID" value="XM_014384580.2"/>
</dbReference>
<feature type="compositionally biased region" description="Polar residues" evidence="1">
    <location>
        <begin position="1092"/>
        <end position="1114"/>
    </location>
</feature>
<feature type="compositionally biased region" description="Polar residues" evidence="1">
    <location>
        <begin position="1015"/>
        <end position="1038"/>
    </location>
</feature>
<evidence type="ECO:0000313" key="3">
    <source>
        <dbReference type="Proteomes" id="UP000494040"/>
    </source>
</evidence>
<feature type="compositionally biased region" description="Basic and acidic residues" evidence="1">
    <location>
        <begin position="1252"/>
        <end position="1263"/>
    </location>
</feature>
<accession>A0A8I6R782</accession>
<feature type="compositionally biased region" description="Polar residues" evidence="1">
    <location>
        <begin position="831"/>
        <end position="850"/>
    </location>
</feature>
<sequence>MMDSESMAAPSRGANNEERIEDHSGSQIQPTALDDMKAMEAKQSDTFSGNVDQHSDDILHPNQQTLKSHSSTHDISSLNKEPASNIVSQGAIPENENQFAERKCKMQVNAIIPETAGTSNKLISFPENEQLKRQASNHDCKQSDNAPNAPLKFENELKPAQWKCKIQENAIIPKPIGTSKKLISFPENEQSKRQANYKCTLSDNVSKAPLTFENENKLAQRENTLPKCGNCQLQKEPVQPIKGFSHLPGIKQDQRNWYCRNPQESTFLIDFFKQCYYNNIALSNWEQSKSPTPENNFARRKSQQNVSDEGSIQDSLQSNIQPPQIATVEKEKSARRLNKLVEGVSLHKPIVFSKESNLHFLNDPVDREKDVKKTSILPNIQTSVANSVEKEKSADRKNKLAENESLGEPNASSEKPGDCNLMEWENVAKNISIQQDSVQPNIQTAQATIIEKENKSAQRKNILVENESRLLEPIASAKESGSLYSLKNPTERENINKISIRDAVQPTTQVTQSITTDKVYLTALRKNKSAERLIDPTVTVKESDSQCLNNPVERQNFINKISMQDAEQPHVQISQLTTTDEVHIAAQSCSENVTKKPSVQEFVQPNIPTLQDLPIAKENKSVQRENKLAETDNPPEPTDYFKESSTHCLNNSVERENVTEERFALEFVQANIQTSQDPPIEKENKPVQRKIKLAETDSPPEPTDYFKESSTHCLNNSVERENVTEQRFVQEFVQPNIQTSQDPPVKKENKPVQRKSKLAECESSPEPIDFYKESGSHSLNNLVERENVNEKQESVQPNIHTSKGTLIEKENKSAQRKDVTIKNSVKEAVKPTTTQSITTDKVHKSATSQKVVKHGSEQPNSEASAPNNENQLNKSSLVKSAEDDTFWENNLLAGLTEKYLFQTIRGAIPHLTGWSQNLTQHIRKKFEYGEEKTQPNLQIENSTAIKDVVDDSGQPEVRPNDSKTEINKEDGFIKHDQTSDKQGKTAEKSDRTTPFPKHRFQVIPTPESAVLKGSKPSNKESTTAQYGVQNNTCSQSLQGDKKSKISTKKVDKTEKSDFKRTVLNSSCEKKQIVTKDNRSTSKSPRSYREPGTSKSFKPTCSSHNEQKQPNIMGTVSSKSPIRAMYAERPKHVEATMLKTVSKPRTPSIKKENSTQFTAFSYMEHEIEKEKPHEIVTFSLPKSEIVLDDSNSINSSICKFNAEKEKSKFSKRLLTVYYDDDKKLQFERSEKLLPPDNLNKLVSLYYDSETELEKTHDYGKESSPDSRNTSHNSKKSLIIIHHNGEEHHRLRQYSLPGELDINSSERCSTSFRQSKGRDSSLEKSPVPETILSKNDKMNTKESVNSEPWEYGTRIVTVYYDPEQEEDGKKNDLCVAKTKKKLLSVFYARIPESSESSSKSVDSTKDSLTQLFIVYHAQIGPGDDPPKDDSYRKKHSSSRTRDSVGTLPKTSLDESKYSGSYSSEINEAIDQYNQKQQESAMKQAKIEASKAPGVPVARAEAHALGELFEKELKNTEGRGILRHGKSEDLSDVLSTTSREGIGQSKAVPARKLSTEEPNLILATSEEWLSVPISPTPTRADLINKIAEQPVQKQTIDATDIIPAKLEEGLNEPIPEPMSDSSQISATQSRWSINETENLPQPAVNEKPEVAPNNTDNRVPLVTLYLNRKSKETGVPDPKFVSLYFDGRNETEKKLVVIQHALMGVGEDRSHVFALPSELAQFSKGPSAKENIVVIMENNNQSKPWLSGKKIVTLYYDHNLSGKENSKEPKKKLLSVYCARLEGSNSPMKLIIVYHSVIRSSMDSDSFNKLTVTQNTIDNTNSLQIVDSKLDNIRMSQSATLINSDKPLLNETEKMVYKLFNGEERTCGRKEQEMGVSSVMQHFPKKEEGKKQRSPINKKIHLKENEQYLPVNSSKCLLVKEKRTTCSPVYKIKKLLGKREAIKQSLSAVKVMNVRKTEESKRQHSPPPVRRYMNRARSNESFTLLNVSSVDVPSAVPSLHNVSSGFVNSMYKVCKALDGDVMKEKKISKQLPPATLHPSLQCDNSSGTILPSSSSSLESLYPSLHNVNLRTRNCKDLDVGRWYLVNCDNEANLGEKDSVSEIIRAGKSSVDSTYNENWEEKTRKLRQGKRPAKKKSILNKSKFCFNPSSKKKECTSKLRSPGKDPCNAFASSYYSPSDANPCCSEWGMGGKNPRNTSRKRREKTITSSDLTLEECYMLINGIRDGTITVKSTNDQCVEGCLKKCCDVPKGMKRSTVKRQLNTPFKKPPPRSPPTGIDDNDVCLPACLDTTAGLTDKEKLCGGKGKIPKAFRYNYEDEEYCEDQNKNKGYYSGYEDSNRNMQDYNCGNDFMMGPSQYCDDKYDNLGQYNSGLCSCCQFNGSCSAQNKDNYGGMKSGYLDRNCESVLNTVLRHHSSDFPRTASDICRKYENCPPTRIAAFDVNQSNTSLMRSKYRPANAGPCREPSRPTYKTSYNKPYSSYLPNTYSNDPYSECCKSSYKPMKSNLDYSSYCSDIPDDRQCKENTPRRTVYAAYDLNSPKYVPIQTSVSVNPDRNYLTSTRDFFTTEGVADTGRWDGQKITSLAVEPSRKNNIVTLNVPSSSDMTLKVPEGAYRNVTGGGLVKDINAVDNSNQECENSNLEGQNKLISVVYYNDKGSNEEDGCENAPTELLSLYYQGGSQNAQVPNQPLQIVISAKHVENGRLVGDKPGEEKAIQLLKVCQPNAPPQGITVTLPGSSVNRNTSPAEADMASNDVLLHLPKDTKLRRSSSSSTLS</sequence>
<feature type="region of interest" description="Disordered" evidence="1">
    <location>
        <begin position="2253"/>
        <end position="2273"/>
    </location>
</feature>
<feature type="region of interest" description="Disordered" evidence="1">
    <location>
        <begin position="386"/>
        <end position="418"/>
    </location>
</feature>
<feature type="compositionally biased region" description="Basic and acidic residues" evidence="1">
    <location>
        <begin position="388"/>
        <end position="402"/>
    </location>
</feature>
<dbReference type="KEGG" id="clec:106661257"/>
<feature type="region of interest" description="Disordered" evidence="1">
    <location>
        <begin position="1252"/>
        <end position="1272"/>
    </location>
</feature>
<feature type="compositionally biased region" description="Polar residues" evidence="1">
    <location>
        <begin position="857"/>
        <end position="873"/>
    </location>
</feature>
<name>A0A8I6R782_CIMLE</name>
<feature type="region of interest" description="Disordered" evidence="1">
    <location>
        <begin position="942"/>
        <end position="1056"/>
    </location>
</feature>
<evidence type="ECO:0000256" key="1">
    <source>
        <dbReference type="SAM" id="MobiDB-lite"/>
    </source>
</evidence>
<feature type="region of interest" description="Disordered" evidence="1">
    <location>
        <begin position="734"/>
        <end position="873"/>
    </location>
</feature>
<feature type="compositionally biased region" description="Basic and acidic residues" evidence="1">
    <location>
        <begin position="15"/>
        <end position="24"/>
    </location>
</feature>
<organism evidence="2 3">
    <name type="scientific">Cimex lectularius</name>
    <name type="common">Bed bug</name>
    <name type="synonym">Acanthia lectularia</name>
    <dbReference type="NCBI Taxonomy" id="79782"/>
    <lineage>
        <taxon>Eukaryota</taxon>
        <taxon>Metazoa</taxon>
        <taxon>Ecdysozoa</taxon>
        <taxon>Arthropoda</taxon>
        <taxon>Hexapoda</taxon>
        <taxon>Insecta</taxon>
        <taxon>Pterygota</taxon>
        <taxon>Neoptera</taxon>
        <taxon>Paraneoptera</taxon>
        <taxon>Hemiptera</taxon>
        <taxon>Heteroptera</taxon>
        <taxon>Panheteroptera</taxon>
        <taxon>Cimicomorpha</taxon>
        <taxon>Cimicidae</taxon>
        <taxon>Cimex</taxon>
    </lineage>
</organism>
<reference evidence="2" key="1">
    <citation type="submission" date="2022-01" db="UniProtKB">
        <authorList>
            <consortium name="EnsemblMetazoa"/>
        </authorList>
    </citation>
    <scope>IDENTIFICATION</scope>
</reference>
<protein>
    <submittedName>
        <fullName evidence="2">Uncharacterized protein</fullName>
    </submittedName>
</protein>
<feature type="compositionally biased region" description="Basic and acidic residues" evidence="1">
    <location>
        <begin position="783"/>
        <end position="793"/>
    </location>
</feature>
<feature type="compositionally biased region" description="Basic and acidic residues" evidence="1">
    <location>
        <begin position="806"/>
        <end position="829"/>
    </location>
</feature>
<dbReference type="GeneID" id="106661257"/>
<feature type="region of interest" description="Disordered" evidence="1">
    <location>
        <begin position="1305"/>
        <end position="1326"/>
    </location>
</feature>
<dbReference type="EnsemblMetazoa" id="XM_014384580.2">
    <property type="protein sequence ID" value="XP_014240066.1"/>
    <property type="gene ID" value="LOC106661257"/>
</dbReference>
<feature type="compositionally biased region" description="Polar residues" evidence="1">
    <location>
        <begin position="794"/>
        <end position="804"/>
    </location>
</feature>
<feature type="region of interest" description="Disordered" evidence="1">
    <location>
        <begin position="1"/>
        <end position="58"/>
    </location>
</feature>
<feature type="compositionally biased region" description="Basic and acidic residues" evidence="1">
    <location>
        <begin position="34"/>
        <end position="43"/>
    </location>
</feature>
<feature type="region of interest" description="Disordered" evidence="1">
    <location>
        <begin position="1415"/>
        <end position="1457"/>
    </location>
</feature>
<keyword evidence="3" id="KW-1185">Reference proteome</keyword>
<dbReference type="Proteomes" id="UP000494040">
    <property type="component" value="Unassembled WGS sequence"/>
</dbReference>
<proteinExistence type="predicted"/>
<feature type="compositionally biased region" description="Basic and acidic residues" evidence="1">
    <location>
        <begin position="1039"/>
        <end position="1056"/>
    </location>
</feature>